<evidence type="ECO:0000256" key="3">
    <source>
        <dbReference type="ARBA" id="ARBA00023012"/>
    </source>
</evidence>
<evidence type="ECO:0000256" key="2">
    <source>
        <dbReference type="ARBA" id="ARBA00022777"/>
    </source>
</evidence>
<dbReference type="GO" id="GO:0005886">
    <property type="term" value="C:plasma membrane"/>
    <property type="evidence" value="ECO:0007669"/>
    <property type="project" value="TreeGrafter"/>
</dbReference>
<dbReference type="AlphaFoldDB" id="A0A4U9R3G5"/>
<name>A0A4U9R3G5_HATHI</name>
<dbReference type="Gene3D" id="3.40.50.620">
    <property type="entry name" value="HUPs"/>
    <property type="match status" value="1"/>
</dbReference>
<evidence type="ECO:0000259" key="5">
    <source>
        <dbReference type="Pfam" id="PF02702"/>
    </source>
</evidence>
<dbReference type="InterPro" id="IPR027417">
    <property type="entry name" value="P-loop_NTPase"/>
</dbReference>
<gene>
    <name evidence="6" type="primary">kdpD</name>
    <name evidence="6" type="ORF">NCTC503_00565</name>
</gene>
<feature type="domain" description="Signal transduction histidine kinase osmosensitive K+ channel sensor N-terminal" evidence="5">
    <location>
        <begin position="25"/>
        <end position="234"/>
    </location>
</feature>
<dbReference type="OrthoDB" id="9806130at2"/>
<keyword evidence="1 6" id="KW-0808">Transferase</keyword>
<keyword evidence="7" id="KW-1185">Reference proteome</keyword>
<proteinExistence type="predicted"/>
<dbReference type="RefSeq" id="WP_138209341.1">
    <property type="nucleotide sequence ID" value="NZ_CBCRUQ010000009.1"/>
</dbReference>
<keyword evidence="6" id="KW-0406">Ion transport</keyword>
<dbReference type="Pfam" id="PF00582">
    <property type="entry name" value="Usp"/>
    <property type="match status" value="1"/>
</dbReference>
<dbReference type="GO" id="GO:0000155">
    <property type="term" value="F:phosphorelay sensor kinase activity"/>
    <property type="evidence" value="ECO:0007669"/>
    <property type="project" value="InterPro"/>
</dbReference>
<accession>A0A4U9R3G5</accession>
<keyword evidence="6" id="KW-0407">Ion channel</keyword>
<dbReference type="InterPro" id="IPR003852">
    <property type="entry name" value="Sig_transdc_His_kinase_KdpD_N"/>
</dbReference>
<dbReference type="InterPro" id="IPR052023">
    <property type="entry name" value="Histidine_kinase_KdpD"/>
</dbReference>
<keyword evidence="2 6" id="KW-0418">Kinase</keyword>
<dbReference type="GO" id="GO:0005737">
    <property type="term" value="C:cytoplasm"/>
    <property type="evidence" value="ECO:0007669"/>
    <property type="project" value="UniProtKB-ARBA"/>
</dbReference>
<evidence type="ECO:0000256" key="1">
    <source>
        <dbReference type="ARBA" id="ARBA00022679"/>
    </source>
</evidence>
<evidence type="ECO:0000259" key="4">
    <source>
        <dbReference type="Pfam" id="PF00582"/>
    </source>
</evidence>
<feature type="domain" description="UspA" evidence="4">
    <location>
        <begin position="255"/>
        <end position="373"/>
    </location>
</feature>
<organism evidence="6 7">
    <name type="scientific">Hathewaya histolytica</name>
    <name type="common">Clostridium histolyticum</name>
    <dbReference type="NCBI Taxonomy" id="1498"/>
    <lineage>
        <taxon>Bacteria</taxon>
        <taxon>Bacillati</taxon>
        <taxon>Bacillota</taxon>
        <taxon>Clostridia</taxon>
        <taxon>Eubacteriales</taxon>
        <taxon>Clostridiaceae</taxon>
        <taxon>Hathewaya</taxon>
    </lineage>
</organism>
<dbReference type="Proteomes" id="UP000308489">
    <property type="component" value="Chromosome 1"/>
</dbReference>
<dbReference type="KEGG" id="hhw:NCTC503_00565"/>
<dbReference type="EMBL" id="LR590481">
    <property type="protein sequence ID" value="VTQ84553.1"/>
    <property type="molecule type" value="Genomic_DNA"/>
</dbReference>
<reference evidence="6 7" key="1">
    <citation type="submission" date="2019-05" db="EMBL/GenBank/DDBJ databases">
        <authorList>
            <consortium name="Pathogen Informatics"/>
        </authorList>
    </citation>
    <scope>NUCLEOTIDE SEQUENCE [LARGE SCALE GENOMIC DNA]</scope>
    <source>
        <strain evidence="6 7">NCTC503</strain>
    </source>
</reference>
<dbReference type="PANTHER" id="PTHR45569:SF1">
    <property type="entry name" value="SENSOR PROTEIN KDPD"/>
    <property type="match status" value="1"/>
</dbReference>
<protein>
    <submittedName>
        <fullName evidence="6">Osmosensitive K+ channel His kinase sensor</fullName>
        <ecNumber evidence="6">2.7.13.3</ecNumber>
    </submittedName>
</protein>
<dbReference type="EC" id="2.7.13.3" evidence="6"/>
<evidence type="ECO:0000313" key="6">
    <source>
        <dbReference type="EMBL" id="VTQ84553.1"/>
    </source>
</evidence>
<keyword evidence="3" id="KW-0902">Two-component regulatory system</keyword>
<keyword evidence="6" id="KW-0813">Transport</keyword>
<dbReference type="Gene3D" id="3.40.50.300">
    <property type="entry name" value="P-loop containing nucleotide triphosphate hydrolases"/>
    <property type="match status" value="1"/>
</dbReference>
<dbReference type="InterPro" id="IPR014729">
    <property type="entry name" value="Rossmann-like_a/b/a_fold"/>
</dbReference>
<dbReference type="SUPFAM" id="SSF52540">
    <property type="entry name" value="P-loop containing nucleoside triphosphate hydrolases"/>
    <property type="match status" value="1"/>
</dbReference>
<dbReference type="PANTHER" id="PTHR45569">
    <property type="entry name" value="SENSOR PROTEIN KDPD"/>
    <property type="match status" value="1"/>
</dbReference>
<dbReference type="InterPro" id="IPR006016">
    <property type="entry name" value="UspA"/>
</dbReference>
<sequence length="386" mass="44285">MNSSENRLSPEEALEIVERETLQEKRGSLKIYIGYAPGVGKTFSMLNEGNRYLKDNKDVVIGYVETHGRYDTLNQIGDLAVIPRKKLSYNNKILEDMDVEAIIKRNPSIVLIDELAHTNVPNCERKKRYEDVLYILSKGIDVITTLNIQHLESLNDLVKQITGVTVNETIPDYIVEDADEVVVVDLTPDALQDRLKKGKIYKKENIKRALGNFFRRGNLNALREVTLRHTAEGVDEELEEYMKEHGIKENWYTVERVLVCISSSPFAKKLIRRGYRISKKYKCEWIVAHVECTSIFEKKHLKENSQIIESHFKLAKDLGAEIVNLKGKSVSRELVSYASKHHVTQIIVSHSTRSFIQTMLRGSTINKILKHSKDIEVHVIPNNTMK</sequence>
<dbReference type="GO" id="GO:0034220">
    <property type="term" value="P:monoatomic ion transmembrane transport"/>
    <property type="evidence" value="ECO:0007669"/>
    <property type="project" value="UniProtKB-KW"/>
</dbReference>
<dbReference type="FunFam" id="3.40.50.300:FF:000483">
    <property type="entry name" value="Sensor histidine kinase KdpD"/>
    <property type="match status" value="1"/>
</dbReference>
<dbReference type="SUPFAM" id="SSF52402">
    <property type="entry name" value="Adenine nucleotide alpha hydrolases-like"/>
    <property type="match status" value="1"/>
</dbReference>
<evidence type="ECO:0000313" key="7">
    <source>
        <dbReference type="Proteomes" id="UP000308489"/>
    </source>
</evidence>
<dbReference type="Pfam" id="PF02702">
    <property type="entry name" value="KdpD"/>
    <property type="match status" value="1"/>
</dbReference>